<reference evidence="4 5" key="1">
    <citation type="submission" date="2020-02" db="EMBL/GenBank/DDBJ databases">
        <authorList>
            <person name="Zheng R.K."/>
            <person name="Sun C.M."/>
        </authorList>
    </citation>
    <scope>NUCLEOTIDE SEQUENCE [LARGE SCALE GENOMIC DNA]</scope>
    <source>
        <strain evidence="5">zrk13</strain>
    </source>
</reference>
<organism evidence="4 5">
    <name type="scientific">Candidatus Xianfuyuplasma coldseepsis</name>
    <dbReference type="NCBI Taxonomy" id="2782163"/>
    <lineage>
        <taxon>Bacteria</taxon>
        <taxon>Bacillati</taxon>
        <taxon>Mycoplasmatota</taxon>
        <taxon>Mollicutes</taxon>
        <taxon>Candidatus Izemoplasmatales</taxon>
        <taxon>Candidatus Izemoplasmataceae</taxon>
        <taxon>Candidatus Xianfuyuplasma</taxon>
    </lineage>
</organism>
<evidence type="ECO:0000256" key="2">
    <source>
        <dbReference type="ARBA" id="ARBA00024764"/>
    </source>
</evidence>
<evidence type="ECO:0000313" key="5">
    <source>
        <dbReference type="Proteomes" id="UP000514720"/>
    </source>
</evidence>
<protein>
    <recommendedName>
        <fullName evidence="3">UPF0122 protein G4Z02_06430</fullName>
    </recommendedName>
</protein>
<name>A0A7L7KTT1_9MOLU</name>
<comment type="similarity">
    <text evidence="1 3">Belongs to the UPF0122 family.</text>
</comment>
<dbReference type="Proteomes" id="UP000514720">
    <property type="component" value="Chromosome"/>
</dbReference>
<comment type="function">
    <text evidence="2 3">Might take part in the signal recognition particle (SRP) pathway. This is inferred from the conservation of its genetic proximity to ftsY/ffh. May be a regulatory protein.</text>
</comment>
<dbReference type="PANTHER" id="PTHR40083">
    <property type="entry name" value="UPF0122 PROTEIN CBO2450/CLC_2298"/>
    <property type="match status" value="1"/>
</dbReference>
<evidence type="ECO:0000256" key="3">
    <source>
        <dbReference type="HAMAP-Rule" id="MF_00245"/>
    </source>
</evidence>
<dbReference type="RefSeq" id="WP_258877198.1">
    <property type="nucleotide sequence ID" value="NZ_CP048914.1"/>
</dbReference>
<dbReference type="InterPro" id="IPR013324">
    <property type="entry name" value="RNA_pol_sigma_r3/r4-like"/>
</dbReference>
<keyword evidence="5" id="KW-1185">Reference proteome</keyword>
<dbReference type="SUPFAM" id="SSF88659">
    <property type="entry name" value="Sigma3 and sigma4 domains of RNA polymerase sigma factors"/>
    <property type="match status" value="1"/>
</dbReference>
<dbReference type="NCBIfam" id="NF045758">
    <property type="entry name" value="YlxM"/>
    <property type="match status" value="1"/>
</dbReference>
<dbReference type="HAMAP" id="MF_00245">
    <property type="entry name" value="UPF0122"/>
    <property type="match status" value="1"/>
</dbReference>
<gene>
    <name evidence="4" type="ORF">G4Z02_06430</name>
</gene>
<dbReference type="Gene3D" id="1.10.10.10">
    <property type="entry name" value="Winged helix-like DNA-binding domain superfamily/Winged helix DNA-binding domain"/>
    <property type="match status" value="1"/>
</dbReference>
<dbReference type="InterPro" id="IPR007394">
    <property type="entry name" value="UPF0122"/>
</dbReference>
<dbReference type="Pfam" id="PF04297">
    <property type="entry name" value="UPF0122"/>
    <property type="match status" value="1"/>
</dbReference>
<evidence type="ECO:0000313" key="4">
    <source>
        <dbReference type="EMBL" id="QMS85404.1"/>
    </source>
</evidence>
<dbReference type="AlphaFoldDB" id="A0A7L7KTT1"/>
<sequence length="107" mass="13062">MDILEKTLELQSLYDLYNPLLTDKQKRYFEQYYFDDFSISEISENENISRNGVHDLLKRTVQKLYDLEMKLHLHEQAKKREEIHQKYDKKGSDETIHKLLEELRKVE</sequence>
<dbReference type="KEGG" id="xcl:G4Z02_06430"/>
<dbReference type="PANTHER" id="PTHR40083:SF1">
    <property type="entry name" value="UPF0122 PROTEIN YLXM"/>
    <property type="match status" value="1"/>
</dbReference>
<proteinExistence type="inferred from homology"/>
<evidence type="ECO:0000256" key="1">
    <source>
        <dbReference type="ARBA" id="ARBA00008720"/>
    </source>
</evidence>
<dbReference type="InterPro" id="IPR036388">
    <property type="entry name" value="WH-like_DNA-bd_sf"/>
</dbReference>
<dbReference type="EMBL" id="CP048914">
    <property type="protein sequence ID" value="QMS85404.1"/>
    <property type="molecule type" value="Genomic_DNA"/>
</dbReference>
<accession>A0A7L7KTT1</accession>
<dbReference type="InterPro" id="IPR054831">
    <property type="entry name" value="UPF0122_fam_protein"/>
</dbReference>